<accession>A0A816BXC6</accession>
<organism evidence="1 2">
    <name type="scientific">Adineta ricciae</name>
    <name type="common">Rotifer</name>
    <dbReference type="NCBI Taxonomy" id="249248"/>
    <lineage>
        <taxon>Eukaryota</taxon>
        <taxon>Metazoa</taxon>
        <taxon>Spiralia</taxon>
        <taxon>Gnathifera</taxon>
        <taxon>Rotifera</taxon>
        <taxon>Eurotatoria</taxon>
        <taxon>Bdelloidea</taxon>
        <taxon>Adinetida</taxon>
        <taxon>Adinetidae</taxon>
        <taxon>Adineta</taxon>
    </lineage>
</organism>
<protein>
    <submittedName>
        <fullName evidence="1">Uncharacterized protein</fullName>
    </submittedName>
</protein>
<proteinExistence type="predicted"/>
<comment type="caution">
    <text evidence="1">The sequence shown here is derived from an EMBL/GenBank/DDBJ whole genome shotgun (WGS) entry which is preliminary data.</text>
</comment>
<keyword evidence="2" id="KW-1185">Reference proteome</keyword>
<dbReference type="EMBL" id="CAJNOR010007271">
    <property type="protein sequence ID" value="CAF1614112.1"/>
    <property type="molecule type" value="Genomic_DNA"/>
</dbReference>
<dbReference type="AlphaFoldDB" id="A0A816BXC6"/>
<dbReference type="Proteomes" id="UP000663828">
    <property type="component" value="Unassembled WGS sequence"/>
</dbReference>
<name>A0A816BXC6_ADIRI</name>
<evidence type="ECO:0000313" key="1">
    <source>
        <dbReference type="EMBL" id="CAF1614112.1"/>
    </source>
</evidence>
<sequence length="831" mass="95814">MNEIRQLCTTSALPSKHLDEILALFQACPPQYRLPSLSLICQSISCMSIEQLDVNVLNHQLFFVIRQSSEHLLQSWLTNGSLNGHEYRTIFYIHQLFKLVSEWLIEQDHMIVDMKAKELTKRVMKNLFLEESFLKTLCRVIQQLVRYENDEQRSTVTSPLFDDDDNPVSPDDVHLQTHVSDIQAEQTDIIDVLFRCVNSLVILYTHPILLNSSIVDKNLTPCVIHCLHSSLFLQLATDFLHQNITNDQINIQSIFLLFTCLDYCILSAITISTLRLIPSIREIFQIWSTIPRMDISPLIIRLIRFINQLTIADKEAIIRENLCSFFLPSFELLCQTSNLTDEIASILVTLCSINLGRKHLRQLDFIRHILHGTKRYVQLWRPLALLLTQQDLQETSFLKRLIHLLTQRTITLFQSLTATSNDTSFDSTSPSSKTQLTEVTIEWLLLLRTNFLTFSSIVDGLISTKRKVNFINVLIDTILSVQQDEDTLPKLVDAMIEFLWTFAFSTTTAISETLQKHLDLCQWLKSNNAESLPSIRLTSQGILSTLEFNSKTLNRSSISTNIFIYMIYADEAHRDLCVTLRDRLQMEQQYSVELFLTSTCQSIESLIQLLNRSSLALFCASTQMKSDNLSHFIHHYLSHQSNKTPLLAILTEQDCELDGNWLENISFVDKQSMLKQIRRYLNQNDESHLPSIDIPNESYLRVSNFHDIHNQSGNYTQRPVTYWTADDVTQWCEANPGNFETLRPLVKRLNGPALVHLAEILSIEPASMYHSLNSELIQRTGSNVPLTDYVSLRSELQRLLVEKLPENVPDADVKAKPKKRRWKHSRFCTII</sequence>
<evidence type="ECO:0000313" key="2">
    <source>
        <dbReference type="Proteomes" id="UP000663828"/>
    </source>
</evidence>
<reference evidence="1" key="1">
    <citation type="submission" date="2021-02" db="EMBL/GenBank/DDBJ databases">
        <authorList>
            <person name="Nowell W R."/>
        </authorList>
    </citation>
    <scope>NUCLEOTIDE SEQUENCE</scope>
</reference>
<gene>
    <name evidence="1" type="ORF">XAT740_LOCUS49317</name>
</gene>